<proteinExistence type="predicted"/>
<dbReference type="PANTHER" id="PTHR31635">
    <property type="entry name" value="REVERSE TRANSCRIPTASE DOMAIN-CONTAINING PROTEIN-RELATED"/>
    <property type="match status" value="1"/>
</dbReference>
<organism evidence="1 2">
    <name type="scientific">Parambassis ranga</name>
    <name type="common">Indian glassy fish</name>
    <dbReference type="NCBI Taxonomy" id="210632"/>
    <lineage>
        <taxon>Eukaryota</taxon>
        <taxon>Metazoa</taxon>
        <taxon>Chordata</taxon>
        <taxon>Craniata</taxon>
        <taxon>Vertebrata</taxon>
        <taxon>Euteleostomi</taxon>
        <taxon>Actinopterygii</taxon>
        <taxon>Neopterygii</taxon>
        <taxon>Teleostei</taxon>
        <taxon>Neoteleostei</taxon>
        <taxon>Acanthomorphata</taxon>
        <taxon>Ovalentaria</taxon>
        <taxon>Ambassidae</taxon>
        <taxon>Parambassis</taxon>
    </lineage>
</organism>
<dbReference type="AlphaFoldDB" id="A0A6P7J1W7"/>
<accession>A0A6P7J1W7</accession>
<reference evidence="2" key="1">
    <citation type="submission" date="2025-08" db="UniProtKB">
        <authorList>
            <consortium name="RefSeq"/>
        </authorList>
    </citation>
    <scope>IDENTIFICATION</scope>
</reference>
<name>A0A6P7J1W7_9TELE</name>
<dbReference type="OrthoDB" id="8953973at2759"/>
<protein>
    <submittedName>
        <fullName evidence="2">Uncharacterized protein LOC114441791</fullName>
    </submittedName>
</protein>
<gene>
    <name evidence="2" type="primary">LOC114441791</name>
</gene>
<evidence type="ECO:0000313" key="1">
    <source>
        <dbReference type="Proteomes" id="UP000515145"/>
    </source>
</evidence>
<keyword evidence="1" id="KW-1185">Reference proteome</keyword>
<dbReference type="InParanoid" id="A0A6P7J1W7"/>
<dbReference type="Proteomes" id="UP000515145">
    <property type="component" value="Chromosome 9"/>
</dbReference>
<evidence type="ECO:0000313" key="2">
    <source>
        <dbReference type="RefSeq" id="XP_028270679.1"/>
    </source>
</evidence>
<sequence length="332" mass="38173">MNILPKFLYFFQCISVFIPKSFFHSLDSVILQFIWNKKVPRLRKTVLQKPKGDGGMALPNFTYYYWAANLQIVMYWMRANSDTSPAWCRMEALSCAPTTLCALVTCSPILTNFKFGKNTLVASTLRIWKQLCKHLGVKTPSLCMPISYNPLFPPSLQDGAFMLWCERGICTVRDLFVEGIFATFEQLSDKFELPQSHFFRYLQVRHFYRKTFKDFPHIPADIPTDRIFKLPLMMSGVVSTLYNVLLSLCSPSDETLLALWSQDLGKDLTPLWGTILGRVHSSSICARHGVIQCKLLHRIYWTKSKLSRVYPNTDPLCGPRPMPCCRLIWGPT</sequence>
<dbReference type="GeneID" id="114441791"/>
<dbReference type="RefSeq" id="XP_028270679.1">
    <property type="nucleotide sequence ID" value="XM_028414878.1"/>
</dbReference>
<dbReference type="PANTHER" id="PTHR31635:SF196">
    <property type="entry name" value="REVERSE TRANSCRIPTASE DOMAIN-CONTAINING PROTEIN-RELATED"/>
    <property type="match status" value="1"/>
</dbReference>